<evidence type="ECO:0000256" key="4">
    <source>
        <dbReference type="ARBA" id="ARBA00023242"/>
    </source>
</evidence>
<evidence type="ECO:0000256" key="2">
    <source>
        <dbReference type="ARBA" id="ARBA00006596"/>
    </source>
</evidence>
<dbReference type="InterPro" id="IPR004108">
    <property type="entry name" value="Fe_hydrogenase_lsu_C"/>
</dbReference>
<evidence type="ECO:0000256" key="6">
    <source>
        <dbReference type="ARBA" id="ARBA00064394"/>
    </source>
</evidence>
<evidence type="ECO:0000256" key="7">
    <source>
        <dbReference type="ARBA" id="ARBA00082768"/>
    </source>
</evidence>
<keyword evidence="10" id="KW-1185">Reference proteome</keyword>
<dbReference type="InterPro" id="IPR009016">
    <property type="entry name" value="Fe_hydrogenase"/>
</dbReference>
<reference evidence="9" key="2">
    <citation type="submission" date="2025-09" db="UniProtKB">
        <authorList>
            <consortium name="Ensembl"/>
        </authorList>
    </citation>
    <scope>IDENTIFICATION</scope>
</reference>
<protein>
    <recommendedName>
        <fullName evidence="5">Nuclear prelamin A recognition factor</fullName>
    </recommendedName>
    <alternativeName>
        <fullName evidence="7">Iron-only hydrogenase-like protein 2</fullName>
    </alternativeName>
</protein>
<sequence>FFPQISCQWYCSQKYETLDLTVYIQCNCRIKNEFDTLANAKILLSDCLACDNCMTSEEGARVFQQNQKELFRILNLNKKCDTSKHKVLAVSICPQSLPYFAAKFNLCVNDAAKRLCGFLKSLGWIRYAERVLTNLVTSHICTAKSPQQIMGSLVKGYFARQQNLSPDKIFHVIVAPCYDKKLEALREDFYTALYNSQEVDCVLTSG</sequence>
<dbReference type="Ensembl" id="ENSSOCT00000018078.1">
    <property type="protein sequence ID" value="ENSSOCP00000017630.1"/>
    <property type="gene ID" value="ENSSOCG00000013135.1"/>
</dbReference>
<evidence type="ECO:0000313" key="10">
    <source>
        <dbReference type="Proteomes" id="UP000694551"/>
    </source>
</evidence>
<evidence type="ECO:0000259" key="8">
    <source>
        <dbReference type="Pfam" id="PF02906"/>
    </source>
</evidence>
<dbReference type="SUPFAM" id="SSF53920">
    <property type="entry name" value="Fe-only hydrogenase"/>
    <property type="match status" value="1"/>
</dbReference>
<comment type="subcellular location">
    <subcellularLocation>
        <location evidence="1">Nucleus</location>
    </subcellularLocation>
</comment>
<dbReference type="InterPro" id="IPR050340">
    <property type="entry name" value="Cytosolic_Fe-S_CAF"/>
</dbReference>
<dbReference type="Proteomes" id="UP000694551">
    <property type="component" value="Unplaced"/>
</dbReference>
<keyword evidence="3" id="KW-0597">Phosphoprotein</keyword>
<proteinExistence type="inferred from homology"/>
<evidence type="ECO:0000256" key="1">
    <source>
        <dbReference type="ARBA" id="ARBA00004123"/>
    </source>
</evidence>
<dbReference type="PANTHER" id="PTHR11615">
    <property type="entry name" value="NITRATE, FORMATE, IRON DEHYDROGENASE"/>
    <property type="match status" value="1"/>
</dbReference>
<dbReference type="Pfam" id="PF02906">
    <property type="entry name" value="Fe_hyd_lg_C"/>
    <property type="match status" value="1"/>
</dbReference>
<name>A0A8D0KYB6_STROC</name>
<comment type="subunit">
    <text evidence="6">Interacts with LMNA and binds to the farnesylated C-terminal domain.</text>
</comment>
<evidence type="ECO:0000313" key="9">
    <source>
        <dbReference type="Ensembl" id="ENSSOCP00000017630.1"/>
    </source>
</evidence>
<dbReference type="Gene3D" id="3.40.50.1780">
    <property type="match status" value="1"/>
</dbReference>
<keyword evidence="4" id="KW-0539">Nucleus</keyword>
<evidence type="ECO:0000256" key="3">
    <source>
        <dbReference type="ARBA" id="ARBA00022553"/>
    </source>
</evidence>
<accession>A0A8D0KYB6</accession>
<evidence type="ECO:0000256" key="5">
    <source>
        <dbReference type="ARBA" id="ARBA00041023"/>
    </source>
</evidence>
<organism evidence="9 10">
    <name type="scientific">Strix occidentalis caurina</name>
    <name type="common">northern spotted owl</name>
    <dbReference type="NCBI Taxonomy" id="311401"/>
    <lineage>
        <taxon>Eukaryota</taxon>
        <taxon>Metazoa</taxon>
        <taxon>Chordata</taxon>
        <taxon>Craniata</taxon>
        <taxon>Vertebrata</taxon>
        <taxon>Euteleostomi</taxon>
        <taxon>Archelosauria</taxon>
        <taxon>Archosauria</taxon>
        <taxon>Dinosauria</taxon>
        <taxon>Saurischia</taxon>
        <taxon>Theropoda</taxon>
        <taxon>Coelurosauria</taxon>
        <taxon>Aves</taxon>
        <taxon>Neognathae</taxon>
        <taxon>Neoaves</taxon>
        <taxon>Telluraves</taxon>
        <taxon>Strigiformes</taxon>
        <taxon>Strigidae</taxon>
        <taxon>Strix</taxon>
    </lineage>
</organism>
<reference evidence="9" key="1">
    <citation type="submission" date="2025-08" db="UniProtKB">
        <authorList>
            <consortium name="Ensembl"/>
        </authorList>
    </citation>
    <scope>IDENTIFICATION</scope>
</reference>
<dbReference type="AlphaFoldDB" id="A0A8D0KYB6"/>
<dbReference type="GO" id="GO:0005634">
    <property type="term" value="C:nucleus"/>
    <property type="evidence" value="ECO:0007669"/>
    <property type="project" value="UniProtKB-SubCell"/>
</dbReference>
<feature type="domain" description="Iron hydrogenase large subunit C-terminal" evidence="8">
    <location>
        <begin position="123"/>
        <end position="205"/>
    </location>
</feature>
<comment type="similarity">
    <text evidence="2">Belongs to the NARF family.</text>
</comment>
<dbReference type="FunFam" id="3.40.50.1780:FF:000019">
    <property type="entry name" value="Cytosolic Fe-S cluster assembly factor NAR1"/>
    <property type="match status" value="1"/>
</dbReference>